<protein>
    <submittedName>
        <fullName evidence="4">LigF</fullName>
    </submittedName>
</protein>
<proteinExistence type="inferred from homology"/>
<accession>A0A8H5U5F7</accession>
<dbReference type="InterPro" id="IPR010987">
    <property type="entry name" value="Glutathione-S-Trfase_C-like"/>
</dbReference>
<dbReference type="InterPro" id="IPR036282">
    <property type="entry name" value="Glutathione-S-Trfase_C_sf"/>
</dbReference>
<dbReference type="Gene3D" id="3.40.30.10">
    <property type="entry name" value="Glutaredoxin"/>
    <property type="match status" value="1"/>
</dbReference>
<dbReference type="Proteomes" id="UP000572754">
    <property type="component" value="Unassembled WGS sequence"/>
</dbReference>
<dbReference type="Pfam" id="PF00043">
    <property type="entry name" value="GST_C"/>
    <property type="match status" value="1"/>
</dbReference>
<dbReference type="AlphaFoldDB" id="A0A8H5U5F7"/>
<gene>
    <name evidence="4" type="ORF">FCIRC_4013</name>
</gene>
<evidence type="ECO:0000313" key="4">
    <source>
        <dbReference type="EMBL" id="KAF5684309.1"/>
    </source>
</evidence>
<dbReference type="InterPro" id="IPR004045">
    <property type="entry name" value="Glutathione_S-Trfase_N"/>
</dbReference>
<dbReference type="PROSITE" id="PS50405">
    <property type="entry name" value="GST_CTER"/>
    <property type="match status" value="1"/>
</dbReference>
<evidence type="ECO:0000256" key="1">
    <source>
        <dbReference type="ARBA" id="ARBA00007409"/>
    </source>
</evidence>
<comment type="similarity">
    <text evidence="1">Belongs to the GST superfamily.</text>
</comment>
<evidence type="ECO:0000259" key="3">
    <source>
        <dbReference type="PROSITE" id="PS50405"/>
    </source>
</evidence>
<evidence type="ECO:0000313" key="5">
    <source>
        <dbReference type="Proteomes" id="UP000572754"/>
    </source>
</evidence>
<dbReference type="EMBL" id="JAAQPE010000130">
    <property type="protein sequence ID" value="KAF5684309.1"/>
    <property type="molecule type" value="Genomic_DNA"/>
</dbReference>
<dbReference type="SUPFAM" id="SSF52833">
    <property type="entry name" value="Thioredoxin-like"/>
    <property type="match status" value="1"/>
</dbReference>
<keyword evidence="5" id="KW-1185">Reference proteome</keyword>
<sequence>MKFYDAQAPNPYAVRLFVHERGGLEFDVQTIDIMNLENRRLAYRSVNPRGEVLALDIDGFVLTETTAICEYLDEVAKEASPCSGTRRSSPIIAWYRSDPDTIDFYKGNRILVPEARVVQKVTINQFLNLLDDQLEGKEYLCGSRFSAADIHFYGLLKMMVMQVAQWVLSPGRKNVVAYFERMDARKASQQAIEPFGSKVSV</sequence>
<dbReference type="PROSITE" id="PS50404">
    <property type="entry name" value="GST_NTER"/>
    <property type="match status" value="1"/>
</dbReference>
<name>A0A8H5U5F7_FUSCI</name>
<dbReference type="Gene3D" id="1.20.1050.10">
    <property type="match status" value="1"/>
</dbReference>
<dbReference type="Pfam" id="PF13409">
    <property type="entry name" value="GST_N_2"/>
    <property type="match status" value="1"/>
</dbReference>
<comment type="caution">
    <text evidence="4">The sequence shown here is derived from an EMBL/GenBank/DDBJ whole genome shotgun (WGS) entry which is preliminary data.</text>
</comment>
<dbReference type="SUPFAM" id="SSF47616">
    <property type="entry name" value="GST C-terminal domain-like"/>
    <property type="match status" value="1"/>
</dbReference>
<organism evidence="4 5">
    <name type="scientific">Fusarium circinatum</name>
    <name type="common">Pitch canker fungus</name>
    <name type="synonym">Gibberella circinata</name>
    <dbReference type="NCBI Taxonomy" id="48490"/>
    <lineage>
        <taxon>Eukaryota</taxon>
        <taxon>Fungi</taxon>
        <taxon>Dikarya</taxon>
        <taxon>Ascomycota</taxon>
        <taxon>Pezizomycotina</taxon>
        <taxon>Sordariomycetes</taxon>
        <taxon>Hypocreomycetidae</taxon>
        <taxon>Hypocreales</taxon>
        <taxon>Nectriaceae</taxon>
        <taxon>Fusarium</taxon>
        <taxon>Fusarium fujikuroi species complex</taxon>
    </lineage>
</organism>
<dbReference type="PANTHER" id="PTHR44051">
    <property type="entry name" value="GLUTATHIONE S-TRANSFERASE-RELATED"/>
    <property type="match status" value="1"/>
</dbReference>
<evidence type="ECO:0000259" key="2">
    <source>
        <dbReference type="PROSITE" id="PS50404"/>
    </source>
</evidence>
<feature type="domain" description="GST C-terminal" evidence="3">
    <location>
        <begin position="61"/>
        <end position="201"/>
    </location>
</feature>
<reference evidence="4 5" key="2">
    <citation type="submission" date="2020-05" db="EMBL/GenBank/DDBJ databases">
        <title>Identification and distribution of gene clusters putatively required for synthesis of sphingolipid metabolism inhibitors in phylogenetically diverse species of the filamentous fungus Fusarium.</title>
        <authorList>
            <person name="Kim H.-S."/>
            <person name="Busman M."/>
            <person name="Brown D.W."/>
            <person name="Divon H."/>
            <person name="Uhlig S."/>
            <person name="Proctor R.H."/>
        </authorList>
    </citation>
    <scope>NUCLEOTIDE SEQUENCE [LARGE SCALE GENOMIC DNA]</scope>
    <source>
        <strain evidence="4 5">NRRL 25331</strain>
    </source>
</reference>
<reference evidence="5" key="1">
    <citation type="journal article" date="2020" name="BMC Genomics">
        <title>Correction to: Identification and distribution of gene clusters required for synthesis of sphingolipid metabolism inhibitors in diverse species of the filamentous fungus Fusarium.</title>
        <authorList>
            <person name="Kim H.S."/>
            <person name="Lohmar J.M."/>
            <person name="Busman M."/>
            <person name="Brown D.W."/>
            <person name="Naumann T.A."/>
            <person name="Divon H.H."/>
            <person name="Lysoe E."/>
            <person name="Uhlig S."/>
            <person name="Proctor R.H."/>
        </authorList>
    </citation>
    <scope>NUCLEOTIDE SEQUENCE [LARGE SCALE GENOMIC DNA]</scope>
    <source>
        <strain evidence="5">NRRL 25331</strain>
    </source>
</reference>
<dbReference type="InterPro" id="IPR036249">
    <property type="entry name" value="Thioredoxin-like_sf"/>
</dbReference>
<dbReference type="InterPro" id="IPR004046">
    <property type="entry name" value="GST_C"/>
</dbReference>
<feature type="domain" description="GST N-terminal" evidence="2">
    <location>
        <begin position="1"/>
        <end position="80"/>
    </location>
</feature>
<dbReference type="PANTHER" id="PTHR44051:SF8">
    <property type="entry name" value="GLUTATHIONE S-TRANSFERASE GSTA"/>
    <property type="match status" value="1"/>
</dbReference>